<protein>
    <submittedName>
        <fullName evidence="2">Uncharacterized protein</fullName>
    </submittedName>
</protein>
<evidence type="ECO:0000313" key="3">
    <source>
        <dbReference type="Proteomes" id="UP001064896"/>
    </source>
</evidence>
<evidence type="ECO:0000313" key="2">
    <source>
        <dbReference type="EMBL" id="BCD89143.1"/>
    </source>
</evidence>
<accession>A0ABM7LI69</accession>
<dbReference type="EMBL" id="AP023081">
    <property type="protein sequence ID" value="BCD89143.1"/>
    <property type="molecule type" value="Genomic_DNA"/>
</dbReference>
<gene>
    <name evidence="2" type="ORF">PSm6_55500</name>
</gene>
<evidence type="ECO:0000256" key="1">
    <source>
        <dbReference type="SAM" id="MobiDB-lite"/>
    </source>
</evidence>
<proteinExistence type="predicted"/>
<name>A0ABM7LI69_9PSED</name>
<sequence>MRAWLSSRPRNKILQSRVAFEGPMKIPCHNDPLLDILFSHPEIAAERAPQRPIYSRAERYSFPDPSDPPAVARKHPPEPCIAPFVGPPAP</sequence>
<feature type="region of interest" description="Disordered" evidence="1">
    <location>
        <begin position="49"/>
        <end position="90"/>
    </location>
</feature>
<reference evidence="2" key="1">
    <citation type="submission" date="2020-05" db="EMBL/GenBank/DDBJ databases">
        <title>Complete genome sequence of Pseudomonas sp. Sm006.</title>
        <authorList>
            <person name="Takeuchi K."/>
            <person name="Someya N."/>
        </authorList>
    </citation>
    <scope>NUCLEOTIDE SEQUENCE</scope>
    <source>
        <strain evidence="2">Sm006</strain>
    </source>
</reference>
<organism evidence="2 3">
    <name type="scientific">Pseudomonas solani</name>
    <dbReference type="NCBI Taxonomy" id="2731552"/>
    <lineage>
        <taxon>Bacteria</taxon>
        <taxon>Pseudomonadati</taxon>
        <taxon>Pseudomonadota</taxon>
        <taxon>Gammaproteobacteria</taxon>
        <taxon>Pseudomonadales</taxon>
        <taxon>Pseudomonadaceae</taxon>
        <taxon>Pseudomonas</taxon>
    </lineage>
</organism>
<keyword evidence="3" id="KW-1185">Reference proteome</keyword>
<dbReference type="Proteomes" id="UP001064896">
    <property type="component" value="Chromosome"/>
</dbReference>